<dbReference type="SUPFAM" id="SSF48452">
    <property type="entry name" value="TPR-like"/>
    <property type="match status" value="1"/>
</dbReference>
<proteinExistence type="predicted"/>
<organism evidence="1 2">
    <name type="scientific">Occultella gossypii</name>
    <dbReference type="NCBI Taxonomy" id="2800820"/>
    <lineage>
        <taxon>Bacteria</taxon>
        <taxon>Bacillati</taxon>
        <taxon>Actinomycetota</taxon>
        <taxon>Actinomycetes</taxon>
        <taxon>Micrococcales</taxon>
        <taxon>Ruaniaceae</taxon>
        <taxon>Occultella</taxon>
    </lineage>
</organism>
<dbReference type="Proteomes" id="UP000826651">
    <property type="component" value="Unassembled WGS sequence"/>
</dbReference>
<sequence length="440" mass="48160">MNGAVGPVGPDDGPGERDVDLVERDDDLAWELFDVQPTHPEVGRIATRVLAQEPWRNETRRLLAMHRMACGELDEAREILLAVIGARDSVFVDAAEALYELEKYASNYDEARRWAETAVRAGPESWANQMRLGAATAMAGDPELGWHLLDDAVARCARTDPDELTSALAERTIAHFESVAPAERVIPAAEEAVRADPSNEYVSTALVWAHVHAGRYDDAEDVSLGLLRLDPTNAPARNAVSMIRMMRTKAKEQGITFAEIHESGMVRLAWTERRERMLGIDLPAALTALDDVLPDELRAALRPGLGDAARGSSMGDQELTAWHDGQEPGTGALWRDGGGFRLLSSAEIAALDEAIEADPGAYPEWKHERLADDYAQVMTDDHGGYLVATYRGVIVRRSGADDVLVSPTLADCFWDRVAAFGGRDPRPVPRNIDDPEADVQ</sequence>
<dbReference type="EMBL" id="JAGSHT010000034">
    <property type="protein sequence ID" value="MBZ2199721.1"/>
    <property type="molecule type" value="Genomic_DNA"/>
</dbReference>
<evidence type="ECO:0008006" key="3">
    <source>
        <dbReference type="Google" id="ProtNLM"/>
    </source>
</evidence>
<accession>A0ABS7SK35</accession>
<dbReference type="Gene3D" id="1.25.40.10">
    <property type="entry name" value="Tetratricopeptide repeat domain"/>
    <property type="match status" value="2"/>
</dbReference>
<name>A0ABS7SK35_9MICO</name>
<reference evidence="1 2" key="1">
    <citation type="submission" date="2021-04" db="EMBL/GenBank/DDBJ databases">
        <title>Ruania sp. nov., isolated from sandy soil of mangrove forest.</title>
        <authorList>
            <person name="Ge X."/>
            <person name="Huang R."/>
            <person name="Liu W."/>
        </authorList>
    </citation>
    <scope>NUCLEOTIDE SEQUENCE [LARGE SCALE GENOMIC DNA]</scope>
    <source>
        <strain evidence="1 2">N2-46</strain>
    </source>
</reference>
<comment type="caution">
    <text evidence="1">The sequence shown here is derived from an EMBL/GenBank/DDBJ whole genome shotgun (WGS) entry which is preliminary data.</text>
</comment>
<dbReference type="InterPro" id="IPR011990">
    <property type="entry name" value="TPR-like_helical_dom_sf"/>
</dbReference>
<keyword evidence="2" id="KW-1185">Reference proteome</keyword>
<evidence type="ECO:0000313" key="1">
    <source>
        <dbReference type="EMBL" id="MBZ2199721.1"/>
    </source>
</evidence>
<dbReference type="RefSeq" id="WP_223411695.1">
    <property type="nucleotide sequence ID" value="NZ_JAGSHT010000034.1"/>
</dbReference>
<evidence type="ECO:0000313" key="2">
    <source>
        <dbReference type="Proteomes" id="UP000826651"/>
    </source>
</evidence>
<protein>
    <recommendedName>
        <fullName evidence="3">Tetratricopeptide repeat protein</fullName>
    </recommendedName>
</protein>
<gene>
    <name evidence="1" type="ORF">KCQ71_26505</name>
</gene>